<dbReference type="SUPFAM" id="SSF52096">
    <property type="entry name" value="ClpP/crotonase"/>
    <property type="match status" value="1"/>
</dbReference>
<keyword evidence="3" id="KW-1185">Reference proteome</keyword>
<dbReference type="OrthoDB" id="6397760at2"/>
<accession>A0A2T2YG66</accession>
<dbReference type="RefSeq" id="WP_106930232.1">
    <property type="nucleotide sequence ID" value="NZ_PYFT01000001.1"/>
</dbReference>
<evidence type="ECO:0000313" key="2">
    <source>
        <dbReference type="EMBL" id="PSR54505.1"/>
    </source>
</evidence>
<comment type="caution">
    <text evidence="2">The sequence shown here is derived from an EMBL/GenBank/DDBJ whole genome shotgun (WGS) entry which is preliminary data.</text>
</comment>
<feature type="chain" id="PRO_5015712262" evidence="1">
    <location>
        <begin position="23"/>
        <end position="202"/>
    </location>
</feature>
<dbReference type="InterPro" id="IPR029045">
    <property type="entry name" value="ClpP/crotonase-like_dom_sf"/>
</dbReference>
<dbReference type="PANTHER" id="PTHR11261">
    <property type="entry name" value="INTERPHOTORECEPTOR RETINOID-BINDING PROTEIN"/>
    <property type="match status" value="1"/>
</dbReference>
<name>A0A2T2YG66_9BACT</name>
<dbReference type="EMBL" id="PYFT01000001">
    <property type="protein sequence ID" value="PSR54505.1"/>
    <property type="molecule type" value="Genomic_DNA"/>
</dbReference>
<reference evidence="2 3" key="1">
    <citation type="submission" date="2018-03" db="EMBL/GenBank/DDBJ databases">
        <title>Adhaeribacter sp. HMF7605 Genome sequencing and assembly.</title>
        <authorList>
            <person name="Kang H."/>
            <person name="Kang J."/>
            <person name="Cha I."/>
            <person name="Kim H."/>
            <person name="Joh K."/>
        </authorList>
    </citation>
    <scope>NUCLEOTIDE SEQUENCE [LARGE SCALE GENOMIC DNA]</scope>
    <source>
        <strain evidence="2 3">HMF7605</strain>
    </source>
</reference>
<sequence>MKFFKNYNLFFLSAFIMFYASSAQINKPKLVNIDSLINSISDSLSLHYIFPEKAVSISVYLQSQLKKNAYTGLLSNPQKRAEKIQQDINSVHHDPHLRLKFDTDFVSQKIYKPTSEDIKQAKRYWKENNYMFKRAEVLPGNIDYLPLNLFVDDIEAAKPTITAAFKFLYHTTALIIDLRENMGGSPEMVSQIESYFLKKRPP</sequence>
<evidence type="ECO:0000256" key="1">
    <source>
        <dbReference type="SAM" id="SignalP"/>
    </source>
</evidence>
<proteinExistence type="predicted"/>
<gene>
    <name evidence="2" type="ORF">AHMF7605_13795</name>
</gene>
<organism evidence="2 3">
    <name type="scientific">Adhaeribacter arboris</name>
    <dbReference type="NCBI Taxonomy" id="2072846"/>
    <lineage>
        <taxon>Bacteria</taxon>
        <taxon>Pseudomonadati</taxon>
        <taxon>Bacteroidota</taxon>
        <taxon>Cytophagia</taxon>
        <taxon>Cytophagales</taxon>
        <taxon>Hymenobacteraceae</taxon>
        <taxon>Adhaeribacter</taxon>
    </lineage>
</organism>
<dbReference type="PANTHER" id="PTHR11261:SF3">
    <property type="entry name" value="RETINOL-BINDING PROTEIN 3"/>
    <property type="match status" value="1"/>
</dbReference>
<feature type="signal peptide" evidence="1">
    <location>
        <begin position="1"/>
        <end position="22"/>
    </location>
</feature>
<dbReference type="Proteomes" id="UP000240357">
    <property type="component" value="Unassembled WGS sequence"/>
</dbReference>
<keyword evidence="1" id="KW-0732">Signal</keyword>
<dbReference type="Gene3D" id="3.90.226.10">
    <property type="entry name" value="2-enoyl-CoA Hydratase, Chain A, domain 1"/>
    <property type="match status" value="1"/>
</dbReference>
<dbReference type="Gene3D" id="3.30.750.44">
    <property type="match status" value="1"/>
</dbReference>
<protein>
    <submittedName>
        <fullName evidence="2">Uncharacterized protein</fullName>
    </submittedName>
</protein>
<dbReference type="AlphaFoldDB" id="A0A2T2YG66"/>
<evidence type="ECO:0000313" key="3">
    <source>
        <dbReference type="Proteomes" id="UP000240357"/>
    </source>
</evidence>